<dbReference type="Proteomes" id="UP000254332">
    <property type="component" value="Unassembled WGS sequence"/>
</dbReference>
<dbReference type="EMBL" id="UGWQ01000002">
    <property type="protein sequence ID" value="SUG27510.1"/>
    <property type="molecule type" value="Genomic_DNA"/>
</dbReference>
<dbReference type="InterPro" id="IPR027417">
    <property type="entry name" value="P-loop_NTPase"/>
</dbReference>
<evidence type="ECO:0000313" key="1">
    <source>
        <dbReference type="EMBL" id="SUG27510.1"/>
    </source>
</evidence>
<gene>
    <name evidence="1" type="ORF">NCTC10718_04833</name>
</gene>
<reference evidence="1 2" key="1">
    <citation type="submission" date="2018-06" db="EMBL/GenBank/DDBJ databases">
        <authorList>
            <consortium name="Pathogen Informatics"/>
            <person name="Doyle S."/>
        </authorList>
    </citation>
    <scope>NUCLEOTIDE SEQUENCE [LARGE SCALE GENOMIC DNA]</scope>
    <source>
        <strain evidence="1 2">NCTC10718</strain>
    </source>
</reference>
<proteinExistence type="predicted"/>
<evidence type="ECO:0000313" key="2">
    <source>
        <dbReference type="Proteomes" id="UP000254332"/>
    </source>
</evidence>
<dbReference type="Gene3D" id="3.40.50.300">
    <property type="entry name" value="P-loop containing nucleotide triphosphate hydrolases"/>
    <property type="match status" value="1"/>
</dbReference>
<protein>
    <submittedName>
        <fullName evidence="1">Mu-like prophage FluMu protein gp28</fullName>
    </submittedName>
</protein>
<dbReference type="Pfam" id="PF03237">
    <property type="entry name" value="Terminase_6N"/>
    <property type="match status" value="1"/>
</dbReference>
<organism evidence="1 2">
    <name type="scientific">Salmonella enterica</name>
    <name type="common">Salmonella choleraesuis</name>
    <dbReference type="NCBI Taxonomy" id="28901"/>
    <lineage>
        <taxon>Bacteria</taxon>
        <taxon>Pseudomonadati</taxon>
        <taxon>Pseudomonadota</taxon>
        <taxon>Gammaproteobacteria</taxon>
        <taxon>Enterobacterales</taxon>
        <taxon>Enterobacteriaceae</taxon>
        <taxon>Salmonella</taxon>
    </lineage>
</organism>
<accession>A0A379SH25</accession>
<sequence length="82" mass="9436">MSAAVRLYPYQQAWFLDRARFKIGMFARQTGKTFTTTLELVDDCFEVEASGGRTRWVILSRGERQAKEAMEEGVKNTVRRTA</sequence>
<name>A0A379SH25_SALER</name>
<dbReference type="AlphaFoldDB" id="A0A379SH25"/>